<reference evidence="3 4" key="1">
    <citation type="submission" date="2023-09" db="EMBL/GenBank/DDBJ databases">
        <title>Whole genome shotgun sequencing (WGS) of Bosea sp. ZW T0_25, isolated from stored onions (Allium cepa).</title>
        <authorList>
            <person name="Stoll D.A."/>
            <person name="Huch M."/>
        </authorList>
    </citation>
    <scope>NUCLEOTIDE SEQUENCE [LARGE SCALE GENOMIC DNA]</scope>
    <source>
        <strain evidence="3 4">ZW T0_25</strain>
    </source>
</reference>
<feature type="coiled-coil region" evidence="1">
    <location>
        <begin position="218"/>
        <end position="249"/>
    </location>
</feature>
<feature type="transmembrane region" description="Helical" evidence="2">
    <location>
        <begin position="250"/>
        <end position="272"/>
    </location>
</feature>
<comment type="caution">
    <text evidence="3">The sequence shown here is derived from an EMBL/GenBank/DDBJ whole genome shotgun (WGS) entry which is preliminary data.</text>
</comment>
<feature type="transmembrane region" description="Helical" evidence="2">
    <location>
        <begin position="28"/>
        <end position="51"/>
    </location>
</feature>
<sequence length="292" mass="29680">MAVNPTDTVIVASASNDTGASYLDWSPILGGAVLAAAISTILAAFGSAIGLSMVSADTTRSSGLAALAVAGGLWALWVTISACGAGGYLAGRMRRPALDSTDHERHVRDGAHGLVVWAVGALLVAFITSSTITGAAKTAATGVATAAAGAGALISQQADPIASSLDTMLRSTGTEPISAEEREEASRVLVRSVANGSVDAADRSYIASRIAARSNISQQEAEKRIDDAFARLNQAKEAAKQAAERARKMAVVTAFLTAAALLAGAAAAWFAAVLGGKHRDEQTDLTSLFGLR</sequence>
<organism evidence="3 4">
    <name type="scientific">Bosea rubneri</name>
    <dbReference type="NCBI Taxonomy" id="3075434"/>
    <lineage>
        <taxon>Bacteria</taxon>
        <taxon>Pseudomonadati</taxon>
        <taxon>Pseudomonadota</taxon>
        <taxon>Alphaproteobacteria</taxon>
        <taxon>Hyphomicrobiales</taxon>
        <taxon>Boseaceae</taxon>
        <taxon>Bosea</taxon>
    </lineage>
</organism>
<keyword evidence="2" id="KW-0472">Membrane</keyword>
<dbReference type="RefSeq" id="WP_316021584.1">
    <property type="nucleotide sequence ID" value="NZ_JAWDID010000094.1"/>
</dbReference>
<gene>
    <name evidence="3" type="ORF">RKE40_28745</name>
</gene>
<evidence type="ECO:0000313" key="4">
    <source>
        <dbReference type="Proteomes" id="UP001254257"/>
    </source>
</evidence>
<feature type="transmembrane region" description="Helical" evidence="2">
    <location>
        <begin position="63"/>
        <end position="90"/>
    </location>
</feature>
<keyword evidence="2" id="KW-1133">Transmembrane helix</keyword>
<keyword evidence="2" id="KW-0812">Transmembrane</keyword>
<dbReference type="Proteomes" id="UP001254257">
    <property type="component" value="Unassembled WGS sequence"/>
</dbReference>
<evidence type="ECO:0000256" key="2">
    <source>
        <dbReference type="SAM" id="Phobius"/>
    </source>
</evidence>
<evidence type="ECO:0000313" key="3">
    <source>
        <dbReference type="EMBL" id="MDU0343889.1"/>
    </source>
</evidence>
<proteinExistence type="predicted"/>
<feature type="transmembrane region" description="Helical" evidence="2">
    <location>
        <begin position="110"/>
        <end position="128"/>
    </location>
</feature>
<evidence type="ECO:0008006" key="5">
    <source>
        <dbReference type="Google" id="ProtNLM"/>
    </source>
</evidence>
<dbReference type="EMBL" id="JAWDID010000094">
    <property type="protein sequence ID" value="MDU0343889.1"/>
    <property type="molecule type" value="Genomic_DNA"/>
</dbReference>
<evidence type="ECO:0000256" key="1">
    <source>
        <dbReference type="SAM" id="Coils"/>
    </source>
</evidence>
<keyword evidence="4" id="KW-1185">Reference proteome</keyword>
<accession>A0ABU3SGG7</accession>
<keyword evidence="1" id="KW-0175">Coiled coil</keyword>
<protein>
    <recommendedName>
        <fullName evidence="5">PhnA-like protein</fullName>
    </recommendedName>
</protein>
<name>A0ABU3SGG7_9HYPH</name>